<comment type="caution">
    <text evidence="10">Lacks conserved residue(s) required for the propagation of feature annotation.</text>
</comment>
<keyword evidence="2" id="KW-0812">Transmembrane</keyword>
<evidence type="ECO:0000256" key="10">
    <source>
        <dbReference type="PROSITE-ProRule" id="PRU00124"/>
    </source>
</evidence>
<dbReference type="AlphaFoldDB" id="A0A423SHY7"/>
<dbReference type="PROSITE" id="PS50068">
    <property type="entry name" value="LDLRA_2"/>
    <property type="match status" value="5"/>
</dbReference>
<feature type="disulfide bond" evidence="10">
    <location>
        <begin position="353"/>
        <end position="368"/>
    </location>
</feature>
<keyword evidence="5" id="KW-1133">Transmembrane helix</keyword>
<dbReference type="GO" id="GO:0043235">
    <property type="term" value="C:receptor complex"/>
    <property type="evidence" value="ECO:0007669"/>
    <property type="project" value="TreeGrafter"/>
</dbReference>
<dbReference type="PANTHER" id="PTHR22722:SF14">
    <property type="entry name" value="MEGALIN, ISOFORM A"/>
    <property type="match status" value="1"/>
</dbReference>
<feature type="disulfide bond" evidence="10">
    <location>
        <begin position="389"/>
        <end position="401"/>
    </location>
</feature>
<reference evidence="13 14" key="2">
    <citation type="submission" date="2019-01" db="EMBL/GenBank/DDBJ databases">
        <title>The decoding of complex shrimp genome reveals the adaptation for benthos swimmer, frequently molting mechanism and breeding impact on genome.</title>
        <authorList>
            <person name="Sun Y."/>
            <person name="Gao Y."/>
            <person name="Yu Y."/>
        </authorList>
    </citation>
    <scope>NUCLEOTIDE SEQUENCE [LARGE SCALE GENOMIC DNA]</scope>
    <source>
        <tissue evidence="13">Muscle</tissue>
    </source>
</reference>
<evidence type="ECO:0000256" key="7">
    <source>
        <dbReference type="ARBA" id="ARBA00023157"/>
    </source>
</evidence>
<comment type="caution">
    <text evidence="13">The sequence shown here is derived from an EMBL/GenBank/DDBJ whole genome shotgun (WGS) entry which is preliminary data.</text>
</comment>
<organism evidence="13 14">
    <name type="scientific">Penaeus vannamei</name>
    <name type="common">Whiteleg shrimp</name>
    <name type="synonym">Litopenaeus vannamei</name>
    <dbReference type="NCBI Taxonomy" id="6689"/>
    <lineage>
        <taxon>Eukaryota</taxon>
        <taxon>Metazoa</taxon>
        <taxon>Ecdysozoa</taxon>
        <taxon>Arthropoda</taxon>
        <taxon>Crustacea</taxon>
        <taxon>Multicrustacea</taxon>
        <taxon>Malacostraca</taxon>
        <taxon>Eumalacostraca</taxon>
        <taxon>Eucarida</taxon>
        <taxon>Decapoda</taxon>
        <taxon>Dendrobranchiata</taxon>
        <taxon>Penaeoidea</taxon>
        <taxon>Penaeidae</taxon>
        <taxon>Penaeus</taxon>
    </lineage>
</organism>
<evidence type="ECO:0000256" key="2">
    <source>
        <dbReference type="ARBA" id="ARBA00022692"/>
    </source>
</evidence>
<evidence type="ECO:0000256" key="5">
    <source>
        <dbReference type="ARBA" id="ARBA00022989"/>
    </source>
</evidence>
<dbReference type="GO" id="GO:0042562">
    <property type="term" value="F:hormone binding"/>
    <property type="evidence" value="ECO:0007669"/>
    <property type="project" value="TreeGrafter"/>
</dbReference>
<dbReference type="CDD" id="cd00112">
    <property type="entry name" value="LDLa"/>
    <property type="match status" value="5"/>
</dbReference>
<feature type="disulfide bond" evidence="10">
    <location>
        <begin position="302"/>
        <end position="317"/>
    </location>
</feature>
<evidence type="ECO:0000256" key="9">
    <source>
        <dbReference type="ARBA" id="ARBA00023180"/>
    </source>
</evidence>
<dbReference type="GO" id="GO:0016324">
    <property type="term" value="C:apical plasma membrane"/>
    <property type="evidence" value="ECO:0007669"/>
    <property type="project" value="TreeGrafter"/>
</dbReference>
<feature type="compositionally biased region" description="Basic residues" evidence="11">
    <location>
        <begin position="50"/>
        <end position="60"/>
    </location>
</feature>
<feature type="disulfide bond" evidence="10">
    <location>
        <begin position="396"/>
        <end position="414"/>
    </location>
</feature>
<dbReference type="FunFam" id="4.10.400.10:FF:000002">
    <property type="entry name" value="Low-density lipoprotein receptor-related protein 1"/>
    <property type="match status" value="1"/>
</dbReference>
<feature type="compositionally biased region" description="Basic and acidic residues" evidence="11">
    <location>
        <begin position="85"/>
        <end position="94"/>
    </location>
</feature>
<feature type="disulfide bond" evidence="10">
    <location>
        <begin position="199"/>
        <end position="214"/>
    </location>
</feature>
<dbReference type="InterPro" id="IPR002172">
    <property type="entry name" value="LDrepeatLR_classA_rpt"/>
</dbReference>
<dbReference type="InterPro" id="IPR023415">
    <property type="entry name" value="LDLR_class-A_CS"/>
</dbReference>
<dbReference type="PROSITE" id="PS01209">
    <property type="entry name" value="LDLRA_1"/>
    <property type="match status" value="4"/>
</dbReference>
<keyword evidence="9" id="KW-0325">Glycoprotein</keyword>
<feature type="disulfide bond" evidence="10">
    <location>
        <begin position="250"/>
        <end position="268"/>
    </location>
</feature>
<feature type="signal peptide" evidence="12">
    <location>
        <begin position="1"/>
        <end position="22"/>
    </location>
</feature>
<evidence type="ECO:0000256" key="11">
    <source>
        <dbReference type="SAM" id="MobiDB-lite"/>
    </source>
</evidence>
<feature type="compositionally biased region" description="Low complexity" evidence="11">
    <location>
        <begin position="215"/>
        <end position="228"/>
    </location>
</feature>
<feature type="disulfide bond" evidence="10">
    <location>
        <begin position="408"/>
        <end position="423"/>
    </location>
</feature>
<dbReference type="EMBL" id="QCYY01003362">
    <property type="protein sequence ID" value="ROT63868.1"/>
    <property type="molecule type" value="Genomic_DNA"/>
</dbReference>
<reference evidence="13 14" key="1">
    <citation type="submission" date="2018-04" db="EMBL/GenBank/DDBJ databases">
        <authorList>
            <person name="Zhang X."/>
            <person name="Yuan J."/>
            <person name="Li F."/>
            <person name="Xiang J."/>
        </authorList>
    </citation>
    <scope>NUCLEOTIDE SEQUENCE [LARGE SCALE GENOMIC DNA]</scope>
    <source>
        <tissue evidence="13">Muscle</tissue>
    </source>
</reference>
<feature type="region of interest" description="Disordered" evidence="11">
    <location>
        <begin position="365"/>
        <end position="389"/>
    </location>
</feature>
<keyword evidence="7 10" id="KW-1015">Disulfide bond</keyword>
<keyword evidence="4" id="KW-0677">Repeat</keyword>
<protein>
    <submittedName>
        <fullName evidence="13">Sortilin-related receptor</fullName>
    </submittedName>
</protein>
<sequence>MEVAFCTSLLAFFLRLPGRLIACETRAARSVLFWNRSTAWNTADTFPPSHHTRIARRPTRARAPAAPADENGTSQNLGAHYAIRRPRESTRGEGRGQSTTDVAIMSPFKFHLALLSLVIVFCGSSSKTLVARSHPRRILPHSVPLIPSSSSFPNGSEGSLGESGGIKRRREAGRLRNSCSIGTFQCRDSGVCVLSAWVCDGEKDCDDGSDEENCPTTPQYTTSTMPSTTEEPCDEGLFRCIVCSEGEFKCPAGRCVSRERLCDGEWDCADGGDEEGCPTKICSRDQFQCVTSGTCVPGDFRCDGDWDCSDGSDEEGCSVPFLRLTRQLLQMACDAHEVRCRSGNVCIPNLWVCDGEEDCGDGSDEEGCGVASSPTTPPTTPSTSTASPCDSDQVRCRLGGCILSLWRCDGERDCFDGSDEEDCDSLQCGQNEFRCASDSRHTCIRDTFMPKGYSCLCPSGHRMLLDEDECVPTDDEHVHDMLSKFPVQTLD</sequence>
<evidence type="ECO:0000313" key="13">
    <source>
        <dbReference type="EMBL" id="ROT63868.1"/>
    </source>
</evidence>
<dbReference type="InterPro" id="IPR036055">
    <property type="entry name" value="LDL_receptor-like_sf"/>
</dbReference>
<keyword evidence="3 12" id="KW-0732">Signal</keyword>
<proteinExistence type="predicted"/>
<feature type="chain" id="PRO_5019019106" evidence="12">
    <location>
        <begin position="23"/>
        <end position="491"/>
    </location>
</feature>
<feature type="region of interest" description="Disordered" evidence="11">
    <location>
        <begin position="45"/>
        <end position="98"/>
    </location>
</feature>
<dbReference type="PANTHER" id="PTHR22722">
    <property type="entry name" value="LOW-DENSITY LIPOPROTEIN RECEPTOR-RELATED PROTEIN 2-RELATED"/>
    <property type="match status" value="1"/>
</dbReference>
<dbReference type="SUPFAM" id="SSF57424">
    <property type="entry name" value="LDL receptor-like module"/>
    <property type="match status" value="5"/>
</dbReference>
<keyword evidence="8 13" id="KW-0675">Receptor</keyword>
<evidence type="ECO:0000256" key="6">
    <source>
        <dbReference type="ARBA" id="ARBA00023136"/>
    </source>
</evidence>
<feature type="region of interest" description="Disordered" evidence="11">
    <location>
        <begin position="141"/>
        <end position="167"/>
    </location>
</feature>
<dbReference type="STRING" id="6689.A0A423SHY7"/>
<dbReference type="InterPro" id="IPR051221">
    <property type="entry name" value="LDLR-related"/>
</dbReference>
<accession>A0A423SHY7</accession>
<feature type="disulfide bond" evidence="10">
    <location>
        <begin position="262"/>
        <end position="277"/>
    </location>
</feature>
<name>A0A423SHY7_PENVA</name>
<dbReference type="Pfam" id="PF00057">
    <property type="entry name" value="Ldl_recept_a"/>
    <property type="match status" value="5"/>
</dbReference>
<dbReference type="SMART" id="SM00192">
    <property type="entry name" value="LDLa"/>
    <property type="match status" value="5"/>
</dbReference>
<evidence type="ECO:0000256" key="8">
    <source>
        <dbReference type="ARBA" id="ARBA00023170"/>
    </source>
</evidence>
<dbReference type="Gene3D" id="4.10.400.10">
    <property type="entry name" value="Low-density Lipoprotein Receptor"/>
    <property type="match status" value="5"/>
</dbReference>
<feature type="disulfide bond" evidence="10">
    <location>
        <begin position="243"/>
        <end position="255"/>
    </location>
</feature>
<dbReference type="Proteomes" id="UP000283509">
    <property type="component" value="Unassembled WGS sequence"/>
</dbReference>
<feature type="compositionally biased region" description="Low complexity" evidence="11">
    <location>
        <begin position="147"/>
        <end position="160"/>
    </location>
</feature>
<evidence type="ECO:0000256" key="1">
    <source>
        <dbReference type="ARBA" id="ARBA00004167"/>
    </source>
</evidence>
<keyword evidence="6" id="KW-0472">Membrane</keyword>
<evidence type="ECO:0000256" key="3">
    <source>
        <dbReference type="ARBA" id="ARBA00022729"/>
    </source>
</evidence>
<comment type="subcellular location">
    <subcellularLocation>
        <location evidence="1">Membrane</location>
        <topology evidence="1">Single-pass membrane protein</topology>
    </subcellularLocation>
</comment>
<keyword evidence="14" id="KW-1185">Reference proteome</keyword>
<evidence type="ECO:0000313" key="14">
    <source>
        <dbReference type="Proteomes" id="UP000283509"/>
    </source>
</evidence>
<feature type="region of interest" description="Disordered" evidence="11">
    <location>
        <begin position="207"/>
        <end position="228"/>
    </location>
</feature>
<gene>
    <name evidence="13" type="ORF">C7M84_018209</name>
</gene>
<dbReference type="GO" id="GO:0006898">
    <property type="term" value="P:receptor-mediated endocytosis"/>
    <property type="evidence" value="ECO:0007669"/>
    <property type="project" value="TreeGrafter"/>
</dbReference>
<dbReference type="PRINTS" id="PR00261">
    <property type="entry name" value="LDLRECEPTOR"/>
</dbReference>
<evidence type="ECO:0000256" key="4">
    <source>
        <dbReference type="ARBA" id="ARBA00022737"/>
    </source>
</evidence>
<evidence type="ECO:0000256" key="12">
    <source>
        <dbReference type="SAM" id="SignalP"/>
    </source>
</evidence>
<dbReference type="OrthoDB" id="10005216at2759"/>